<dbReference type="RefSeq" id="WP_143082184.1">
    <property type="nucleotide sequence ID" value="NZ_FOHX01000003.1"/>
</dbReference>
<feature type="region of interest" description="Disordered" evidence="1">
    <location>
        <begin position="74"/>
        <end position="94"/>
    </location>
</feature>
<dbReference type="EMBL" id="FOHX01000003">
    <property type="protein sequence ID" value="SET52356.1"/>
    <property type="molecule type" value="Genomic_DNA"/>
</dbReference>
<reference evidence="2 3" key="1">
    <citation type="submission" date="2016-10" db="EMBL/GenBank/DDBJ databases">
        <authorList>
            <person name="de Groot N.N."/>
        </authorList>
    </citation>
    <scope>NUCLEOTIDE SEQUENCE [LARGE SCALE GENOMIC DNA]</scope>
    <source>
        <strain evidence="2 3">CGMCC 4.5598</strain>
    </source>
</reference>
<sequence>MKGRWLTVSATITRIWTETGYLLTGDDVLRLGKRKGAWGLVVETSHEHTRVSEESVDAHIVWLNAPKVARPTVGGGPHLPAFIEDEYQRSKDQQ</sequence>
<evidence type="ECO:0000313" key="3">
    <source>
        <dbReference type="Proteomes" id="UP000199361"/>
    </source>
</evidence>
<evidence type="ECO:0000313" key="2">
    <source>
        <dbReference type="EMBL" id="SET52356.1"/>
    </source>
</evidence>
<keyword evidence="3" id="KW-1185">Reference proteome</keyword>
<name>A0A1I0F4M7_9ACTN</name>
<evidence type="ECO:0000256" key="1">
    <source>
        <dbReference type="SAM" id="MobiDB-lite"/>
    </source>
</evidence>
<protein>
    <submittedName>
        <fullName evidence="2">Uncharacterized protein</fullName>
    </submittedName>
</protein>
<organism evidence="2 3">
    <name type="scientific">Nonomuraea wenchangensis</name>
    <dbReference type="NCBI Taxonomy" id="568860"/>
    <lineage>
        <taxon>Bacteria</taxon>
        <taxon>Bacillati</taxon>
        <taxon>Actinomycetota</taxon>
        <taxon>Actinomycetes</taxon>
        <taxon>Streptosporangiales</taxon>
        <taxon>Streptosporangiaceae</taxon>
        <taxon>Nonomuraea</taxon>
    </lineage>
</organism>
<dbReference type="AlphaFoldDB" id="A0A1I0F4M7"/>
<dbReference type="Proteomes" id="UP000199361">
    <property type="component" value="Unassembled WGS sequence"/>
</dbReference>
<proteinExistence type="predicted"/>
<gene>
    <name evidence="2" type="ORF">SAMN05421811_103304</name>
</gene>
<accession>A0A1I0F4M7</accession>
<dbReference type="STRING" id="568860.SAMN05421811_103304"/>